<protein>
    <submittedName>
        <fullName evidence="1">Uncharacterized protein</fullName>
    </submittedName>
</protein>
<reference evidence="1" key="1">
    <citation type="journal article" date="2023" name="Mol. Phylogenet. Evol.">
        <title>Genome-scale phylogeny and comparative genomics of the fungal order Sordariales.</title>
        <authorList>
            <person name="Hensen N."/>
            <person name="Bonometti L."/>
            <person name="Westerberg I."/>
            <person name="Brannstrom I.O."/>
            <person name="Guillou S."/>
            <person name="Cros-Aarteil S."/>
            <person name="Calhoun S."/>
            <person name="Haridas S."/>
            <person name="Kuo A."/>
            <person name="Mondo S."/>
            <person name="Pangilinan J."/>
            <person name="Riley R."/>
            <person name="LaButti K."/>
            <person name="Andreopoulos B."/>
            <person name="Lipzen A."/>
            <person name="Chen C."/>
            <person name="Yan M."/>
            <person name="Daum C."/>
            <person name="Ng V."/>
            <person name="Clum A."/>
            <person name="Steindorff A."/>
            <person name="Ohm R.A."/>
            <person name="Martin F."/>
            <person name="Silar P."/>
            <person name="Natvig D.O."/>
            <person name="Lalanne C."/>
            <person name="Gautier V."/>
            <person name="Ament-Velasquez S.L."/>
            <person name="Kruys A."/>
            <person name="Hutchinson M.I."/>
            <person name="Powell A.J."/>
            <person name="Barry K."/>
            <person name="Miller A.N."/>
            <person name="Grigoriev I.V."/>
            <person name="Debuchy R."/>
            <person name="Gladieux P."/>
            <person name="Hiltunen Thoren M."/>
            <person name="Johannesson H."/>
        </authorList>
    </citation>
    <scope>NUCLEOTIDE SEQUENCE</scope>
    <source>
        <strain evidence="1">CBS 958.72</strain>
    </source>
</reference>
<comment type="caution">
    <text evidence="1">The sequence shown here is derived from an EMBL/GenBank/DDBJ whole genome shotgun (WGS) entry which is preliminary data.</text>
</comment>
<dbReference type="AlphaFoldDB" id="A0AAE0KH37"/>
<dbReference type="Proteomes" id="UP001287356">
    <property type="component" value="Unassembled WGS sequence"/>
</dbReference>
<sequence length="271" mass="30154">MLVPWLPSLRRLLPSLPMPPSPWRRSEMVTDMDIDTAKVATEMITRAKAKMTSPRETFLPIERELPQGARSAEVVAAVADMDTAAVVEVRRQELKVVMETITRARAKATGRVKAQAMGRVKAQRRRGLTTIKSYARVSLPPVPTTRTAGAHRRPHPQLWLHPQLRHHPLPRARAQLPLALVVMARQRAMERQQVTARPLLAGTSESVILTTRSVRGLIEDGECSNGSGLSDIFPQFCAPGLFIEMPVCNDLRCWRPGAFSFFNLCIVGTTT</sequence>
<dbReference type="EMBL" id="JAULSN010000003">
    <property type="protein sequence ID" value="KAK3376599.1"/>
    <property type="molecule type" value="Genomic_DNA"/>
</dbReference>
<accession>A0AAE0KH37</accession>
<name>A0AAE0KH37_9PEZI</name>
<gene>
    <name evidence="1" type="ORF">B0T24DRAFT_222875</name>
</gene>
<evidence type="ECO:0000313" key="1">
    <source>
        <dbReference type="EMBL" id="KAK3376599.1"/>
    </source>
</evidence>
<proteinExistence type="predicted"/>
<reference evidence="1" key="2">
    <citation type="submission" date="2023-06" db="EMBL/GenBank/DDBJ databases">
        <authorList>
            <consortium name="Lawrence Berkeley National Laboratory"/>
            <person name="Haridas S."/>
            <person name="Hensen N."/>
            <person name="Bonometti L."/>
            <person name="Westerberg I."/>
            <person name="Brannstrom I.O."/>
            <person name="Guillou S."/>
            <person name="Cros-Aarteil S."/>
            <person name="Calhoun S."/>
            <person name="Kuo A."/>
            <person name="Mondo S."/>
            <person name="Pangilinan J."/>
            <person name="Riley R."/>
            <person name="Labutti K."/>
            <person name="Andreopoulos B."/>
            <person name="Lipzen A."/>
            <person name="Chen C."/>
            <person name="Yanf M."/>
            <person name="Daum C."/>
            <person name="Ng V."/>
            <person name="Clum A."/>
            <person name="Steindorff A."/>
            <person name="Ohm R."/>
            <person name="Martin F."/>
            <person name="Silar P."/>
            <person name="Natvig D."/>
            <person name="Lalanne C."/>
            <person name="Gautier V."/>
            <person name="Ament-Velasquez S.L."/>
            <person name="Kruys A."/>
            <person name="Hutchinson M.I."/>
            <person name="Powell A.J."/>
            <person name="Barry K."/>
            <person name="Miller A.N."/>
            <person name="Grigoriev I.V."/>
            <person name="Debuchy R."/>
            <person name="Gladieux P."/>
            <person name="Thoren M.H."/>
            <person name="Johannesson H."/>
        </authorList>
    </citation>
    <scope>NUCLEOTIDE SEQUENCE</scope>
    <source>
        <strain evidence="1">CBS 958.72</strain>
    </source>
</reference>
<evidence type="ECO:0000313" key="2">
    <source>
        <dbReference type="Proteomes" id="UP001287356"/>
    </source>
</evidence>
<organism evidence="1 2">
    <name type="scientific">Lasiosphaeria ovina</name>
    <dbReference type="NCBI Taxonomy" id="92902"/>
    <lineage>
        <taxon>Eukaryota</taxon>
        <taxon>Fungi</taxon>
        <taxon>Dikarya</taxon>
        <taxon>Ascomycota</taxon>
        <taxon>Pezizomycotina</taxon>
        <taxon>Sordariomycetes</taxon>
        <taxon>Sordariomycetidae</taxon>
        <taxon>Sordariales</taxon>
        <taxon>Lasiosphaeriaceae</taxon>
        <taxon>Lasiosphaeria</taxon>
    </lineage>
</organism>
<keyword evidence="2" id="KW-1185">Reference proteome</keyword>